<dbReference type="Pfam" id="PF03006">
    <property type="entry name" value="HlyIII"/>
    <property type="match status" value="1"/>
</dbReference>
<evidence type="ECO:0000256" key="3">
    <source>
        <dbReference type="ARBA" id="ARBA00022692"/>
    </source>
</evidence>
<evidence type="ECO:0000256" key="4">
    <source>
        <dbReference type="ARBA" id="ARBA00022989"/>
    </source>
</evidence>
<dbReference type="PANTHER" id="PTHR20855">
    <property type="entry name" value="ADIPOR/PROGESTIN RECEPTOR-RELATED"/>
    <property type="match status" value="1"/>
</dbReference>
<evidence type="ECO:0000256" key="7">
    <source>
        <dbReference type="SAM" id="Phobius"/>
    </source>
</evidence>
<evidence type="ECO:0000313" key="8">
    <source>
        <dbReference type="EMBL" id="CEQ38934.1"/>
    </source>
</evidence>
<dbReference type="GO" id="GO:0006882">
    <property type="term" value="P:intracellular zinc ion homeostasis"/>
    <property type="evidence" value="ECO:0007669"/>
    <property type="project" value="TreeGrafter"/>
</dbReference>
<evidence type="ECO:0000256" key="1">
    <source>
        <dbReference type="ARBA" id="ARBA00004141"/>
    </source>
</evidence>
<proteinExistence type="inferred from homology"/>
<dbReference type="GO" id="GO:0016020">
    <property type="term" value="C:membrane"/>
    <property type="evidence" value="ECO:0007669"/>
    <property type="project" value="UniProtKB-SubCell"/>
</dbReference>
<dbReference type="GO" id="GO:0046872">
    <property type="term" value="F:metal ion binding"/>
    <property type="evidence" value="ECO:0007669"/>
    <property type="project" value="UniProtKB-KW"/>
</dbReference>
<feature type="transmembrane region" description="Helical" evidence="7">
    <location>
        <begin position="154"/>
        <end position="176"/>
    </location>
</feature>
<evidence type="ECO:0000256" key="5">
    <source>
        <dbReference type="ARBA" id="ARBA00023136"/>
    </source>
</evidence>
<evidence type="ECO:0000256" key="2">
    <source>
        <dbReference type="ARBA" id="ARBA00007018"/>
    </source>
</evidence>
<protein>
    <submittedName>
        <fullName evidence="8">SPOSA6832_00404-mRNA-1:cds</fullName>
    </submittedName>
</protein>
<dbReference type="EMBL" id="CENE01000001">
    <property type="protein sequence ID" value="CEQ38934.1"/>
    <property type="molecule type" value="Genomic_DNA"/>
</dbReference>
<dbReference type="InterPro" id="IPR004254">
    <property type="entry name" value="AdipoR/HlyIII-related"/>
</dbReference>
<feature type="transmembrane region" description="Helical" evidence="7">
    <location>
        <begin position="265"/>
        <end position="284"/>
    </location>
</feature>
<feature type="binding site" evidence="6">
    <location>
        <position position="138"/>
    </location>
    <ligand>
        <name>Zn(2+)</name>
        <dbReference type="ChEBI" id="CHEBI:29105"/>
    </ligand>
</feature>
<gene>
    <name evidence="8" type="primary">SPOSA6832_00404</name>
</gene>
<evidence type="ECO:0000313" key="9">
    <source>
        <dbReference type="Proteomes" id="UP000243876"/>
    </source>
</evidence>
<keyword evidence="6" id="KW-0479">Metal-binding</keyword>
<keyword evidence="3 7" id="KW-0812">Transmembrane</keyword>
<keyword evidence="4 7" id="KW-1133">Transmembrane helix</keyword>
<comment type="subcellular location">
    <subcellularLocation>
        <location evidence="1">Membrane</location>
        <topology evidence="1">Multi-pass membrane protein</topology>
    </subcellularLocation>
</comment>
<dbReference type="Proteomes" id="UP000243876">
    <property type="component" value="Unassembled WGS sequence"/>
</dbReference>
<feature type="transmembrane region" description="Helical" evidence="7">
    <location>
        <begin position="203"/>
        <end position="222"/>
    </location>
</feature>
<reference evidence="9" key="1">
    <citation type="submission" date="2015-02" db="EMBL/GenBank/DDBJ databases">
        <authorList>
            <person name="Gon?alves P."/>
        </authorList>
    </citation>
    <scope>NUCLEOTIDE SEQUENCE [LARGE SCALE GENOMIC DNA]</scope>
</reference>
<feature type="binding site" evidence="6">
    <location>
        <position position="307"/>
    </location>
    <ligand>
        <name>Zn(2+)</name>
        <dbReference type="ChEBI" id="CHEBI:29105"/>
    </ligand>
</feature>
<name>A0A0D6EG37_SPOSA</name>
<dbReference type="OrthoDB" id="529367at2759"/>
<sequence>MVQLLTFDQLAPWQKDNKFVRSGYRRLTRSYWKCLGTIFQVHNESVNIVCPLSTNLSASWTHLFGSLLAVFAVAYLLLDLSPTSSLSKKRQGWYAPFAGIPYHFPHESQPSVTFAETVGLALFLVSVAVCLGFSAFFHTFMAHSKEICHRWNRLDYVGIVVLISGTFPATTHLGFFCKLLALCSVSSILTCHYIPGDPHLRDTYIGLIYVAAAATIMVVISPQARTPAYRRMRTWLFISLGLSAVFPVGHAVYRYGLEEASANISLFWLVLGGALYIAGALLYAERCPERFAPGKLDFFGSSHQIFHVLILLAAWSHFTCITEGFRYHHGERGGRCEGRV</sequence>
<feature type="transmembrane region" description="Helical" evidence="7">
    <location>
        <begin position="234"/>
        <end position="253"/>
    </location>
</feature>
<feature type="transmembrane region" description="Helical" evidence="7">
    <location>
        <begin position="296"/>
        <end position="318"/>
    </location>
</feature>
<keyword evidence="5 7" id="KW-0472">Membrane</keyword>
<feature type="transmembrane region" description="Helical" evidence="7">
    <location>
        <begin position="60"/>
        <end position="78"/>
    </location>
</feature>
<feature type="transmembrane region" description="Helical" evidence="7">
    <location>
        <begin position="120"/>
        <end position="142"/>
    </location>
</feature>
<dbReference type="AlphaFoldDB" id="A0A0D6EG37"/>
<evidence type="ECO:0000256" key="6">
    <source>
        <dbReference type="PIRSR" id="PIRSR604254-1"/>
    </source>
</evidence>
<feature type="binding site" evidence="6">
    <location>
        <position position="303"/>
    </location>
    <ligand>
        <name>Zn(2+)</name>
        <dbReference type="ChEBI" id="CHEBI:29105"/>
    </ligand>
</feature>
<dbReference type="GO" id="GO:0038023">
    <property type="term" value="F:signaling receptor activity"/>
    <property type="evidence" value="ECO:0007669"/>
    <property type="project" value="TreeGrafter"/>
</dbReference>
<comment type="similarity">
    <text evidence="2">Belongs to the ADIPOR family.</text>
</comment>
<dbReference type="PANTHER" id="PTHR20855:SF52">
    <property type="entry name" value="ADIPONECTIN RECEPTOR PROTEIN"/>
    <property type="match status" value="1"/>
</dbReference>
<organism evidence="8 9">
    <name type="scientific">Sporidiobolus salmonicolor</name>
    <name type="common">Yeast-like fungus</name>
    <name type="synonym">Sporobolomyces salmonicolor</name>
    <dbReference type="NCBI Taxonomy" id="5005"/>
    <lineage>
        <taxon>Eukaryota</taxon>
        <taxon>Fungi</taxon>
        <taxon>Dikarya</taxon>
        <taxon>Basidiomycota</taxon>
        <taxon>Pucciniomycotina</taxon>
        <taxon>Microbotryomycetes</taxon>
        <taxon>Sporidiobolales</taxon>
        <taxon>Sporidiobolaceae</taxon>
        <taxon>Sporobolomyces</taxon>
    </lineage>
</organism>
<accession>A0A0D6EG37</accession>
<keyword evidence="6" id="KW-0862">Zinc</keyword>
<keyword evidence="9" id="KW-1185">Reference proteome</keyword>